<name>A0A2P2MUD0_RHIMU</name>
<organism evidence="1">
    <name type="scientific">Rhizophora mucronata</name>
    <name type="common">Asiatic mangrove</name>
    <dbReference type="NCBI Taxonomy" id="61149"/>
    <lineage>
        <taxon>Eukaryota</taxon>
        <taxon>Viridiplantae</taxon>
        <taxon>Streptophyta</taxon>
        <taxon>Embryophyta</taxon>
        <taxon>Tracheophyta</taxon>
        <taxon>Spermatophyta</taxon>
        <taxon>Magnoliopsida</taxon>
        <taxon>eudicotyledons</taxon>
        <taxon>Gunneridae</taxon>
        <taxon>Pentapetalae</taxon>
        <taxon>rosids</taxon>
        <taxon>fabids</taxon>
        <taxon>Malpighiales</taxon>
        <taxon>Rhizophoraceae</taxon>
        <taxon>Rhizophora</taxon>
    </lineage>
</organism>
<dbReference type="PROSITE" id="PS51257">
    <property type="entry name" value="PROKAR_LIPOPROTEIN"/>
    <property type="match status" value="1"/>
</dbReference>
<proteinExistence type="predicted"/>
<dbReference type="EMBL" id="GGEC01053342">
    <property type="protein sequence ID" value="MBX33826.1"/>
    <property type="molecule type" value="Transcribed_RNA"/>
</dbReference>
<reference evidence="1" key="1">
    <citation type="submission" date="2018-02" db="EMBL/GenBank/DDBJ databases">
        <title>Rhizophora mucronata_Transcriptome.</title>
        <authorList>
            <person name="Meera S.P."/>
            <person name="Sreeshan A."/>
            <person name="Augustine A."/>
        </authorList>
    </citation>
    <scope>NUCLEOTIDE SEQUENCE</scope>
    <source>
        <tissue evidence="1">Leaf</tissue>
    </source>
</reference>
<protein>
    <submittedName>
        <fullName evidence="1">Uncharacterized protein</fullName>
    </submittedName>
</protein>
<accession>A0A2P2MUD0</accession>
<evidence type="ECO:0000313" key="1">
    <source>
        <dbReference type="EMBL" id="MBX33826.1"/>
    </source>
</evidence>
<sequence>MPLLTKLNLKNNGLFSVWTACQASNNVFYCLAGILWRIPSLRKLCLVGQGKRATFS</sequence>
<dbReference type="AlphaFoldDB" id="A0A2P2MUD0"/>